<dbReference type="SUPFAM" id="SSF56112">
    <property type="entry name" value="Protein kinase-like (PK-like)"/>
    <property type="match status" value="1"/>
</dbReference>
<sequence>MNSTSLSEGNYSACLGFSSNRGVFARKKGICPIECKKYSRVEAQDEYAELQVRFNITMQRLELLKQWLSNTLNQHDLLLEPASSDASFRQYFRVTSRNKSYIVMDAPPPQEDVGPFIKITQLFQQADINVPQLYAEDVENGFLLLGDLGAQDYLSALNGESAERLYGDAISALLTLQARCSNDERLPAYDRAMLQKEMMLFSEWYLGRHLGLELTHSEETVLQQGFSFLETNALVQPQVCVHRDYHSRNLMVCAENNPGVLDYQDAVVGPISYDLVSLLKDCYIDWPEAQRHHWVNQYYQKASSAGLLECDESQFIEWFDLMGMQRHLKAVGIFARLNYRDGKSSYLNDIPRTLNYLLEMAEKYPQFSDIAKFFKPQVTPAHIADVVS</sequence>
<dbReference type="PANTHER" id="PTHR33540:SF1">
    <property type="entry name" value="N-ACETYLMURAMATE_N-ACETYLGLUCOSAMINE KINASE"/>
    <property type="match status" value="1"/>
</dbReference>
<dbReference type="GO" id="GO:0016740">
    <property type="term" value="F:transferase activity"/>
    <property type="evidence" value="ECO:0007669"/>
    <property type="project" value="UniProtKB-KW"/>
</dbReference>
<evidence type="ECO:0000256" key="2">
    <source>
        <dbReference type="ARBA" id="ARBA00022840"/>
    </source>
</evidence>
<gene>
    <name evidence="4" type="ORF">MNBD_GAMMA18-381</name>
</gene>
<dbReference type="EMBL" id="UOFP01000103">
    <property type="protein sequence ID" value="VAW85657.1"/>
    <property type="molecule type" value="Genomic_DNA"/>
</dbReference>
<organism evidence="4">
    <name type="scientific">hydrothermal vent metagenome</name>
    <dbReference type="NCBI Taxonomy" id="652676"/>
    <lineage>
        <taxon>unclassified sequences</taxon>
        <taxon>metagenomes</taxon>
        <taxon>ecological metagenomes</taxon>
    </lineage>
</organism>
<keyword evidence="1" id="KW-0547">Nucleotide-binding</keyword>
<dbReference type="InterPro" id="IPR002575">
    <property type="entry name" value="Aminoglycoside_PTrfase"/>
</dbReference>
<keyword evidence="4" id="KW-0808">Transferase</keyword>
<reference evidence="4" key="1">
    <citation type="submission" date="2018-06" db="EMBL/GenBank/DDBJ databases">
        <authorList>
            <person name="Zhirakovskaya E."/>
        </authorList>
    </citation>
    <scope>NUCLEOTIDE SEQUENCE</scope>
</reference>
<evidence type="ECO:0000256" key="1">
    <source>
        <dbReference type="ARBA" id="ARBA00022741"/>
    </source>
</evidence>
<protein>
    <submittedName>
        <fullName evidence="4">Phosphotransferase involved in threonylcarbamoyladenosine t(6)A37 formation in tRNA</fullName>
    </submittedName>
</protein>
<dbReference type="Gene3D" id="3.90.1200.10">
    <property type="match status" value="1"/>
</dbReference>
<evidence type="ECO:0000259" key="3">
    <source>
        <dbReference type="Pfam" id="PF01636"/>
    </source>
</evidence>
<proteinExistence type="predicted"/>
<dbReference type="Pfam" id="PF01636">
    <property type="entry name" value="APH"/>
    <property type="match status" value="1"/>
</dbReference>
<dbReference type="GO" id="GO:0005524">
    <property type="term" value="F:ATP binding"/>
    <property type="evidence" value="ECO:0007669"/>
    <property type="project" value="UniProtKB-KW"/>
</dbReference>
<dbReference type="InterPro" id="IPR011009">
    <property type="entry name" value="Kinase-like_dom_sf"/>
</dbReference>
<name>A0A3B0ZDY2_9ZZZZ</name>
<feature type="domain" description="Aminoglycoside phosphotransferase" evidence="3">
    <location>
        <begin position="79"/>
        <end position="298"/>
    </location>
</feature>
<dbReference type="Gene3D" id="3.30.200.20">
    <property type="entry name" value="Phosphorylase Kinase, domain 1"/>
    <property type="match status" value="1"/>
</dbReference>
<dbReference type="AlphaFoldDB" id="A0A3B0ZDY2"/>
<keyword evidence="2" id="KW-0067">ATP-binding</keyword>
<accession>A0A3B0ZDY2</accession>
<dbReference type="PANTHER" id="PTHR33540">
    <property type="entry name" value="TRNA THREONYLCARBAMOYLADENOSINE BIOSYNTHESIS PROTEIN TSAE"/>
    <property type="match status" value="1"/>
</dbReference>
<evidence type="ECO:0000313" key="4">
    <source>
        <dbReference type="EMBL" id="VAW85657.1"/>
    </source>
</evidence>